<organism evidence="6 7">
    <name type="scientific">Xanthomonas oryzae pv. oryzicola (strain BLS256)</name>
    <dbReference type="NCBI Taxonomy" id="383407"/>
    <lineage>
        <taxon>Bacteria</taxon>
        <taxon>Pseudomonadati</taxon>
        <taxon>Pseudomonadota</taxon>
        <taxon>Gammaproteobacteria</taxon>
        <taxon>Lysobacterales</taxon>
        <taxon>Lysobacteraceae</taxon>
        <taxon>Xanthomonas</taxon>
    </lineage>
</organism>
<dbReference type="NCBIfam" id="TIGR01643">
    <property type="entry name" value="YD_repeat_2x"/>
    <property type="match status" value="11"/>
</dbReference>
<dbReference type="Gene3D" id="2.180.10.10">
    <property type="entry name" value="RHS repeat-associated core"/>
    <property type="match status" value="5"/>
</dbReference>
<dbReference type="PANTHER" id="PTHR32305">
    <property type="match status" value="1"/>
</dbReference>
<protein>
    <submittedName>
        <fullName evidence="6">RhsD protein</fullName>
    </submittedName>
</protein>
<evidence type="ECO:0000259" key="3">
    <source>
        <dbReference type="Pfam" id="PF03527"/>
    </source>
</evidence>
<dbReference type="InterPro" id="IPR006530">
    <property type="entry name" value="YD"/>
</dbReference>
<reference evidence="6 7" key="1">
    <citation type="journal article" date="2011" name="J. Bacteriol.">
        <title>Two new complete genome sequences offer insight into host and tissue specificity of plant pathogenic Xanthomonas spp.</title>
        <authorList>
            <person name="Bogdanove A.J."/>
            <person name="Koebnik R."/>
            <person name="Lu H."/>
            <person name="Furutani A."/>
            <person name="Angiuoli S.V."/>
            <person name="Patil P.B."/>
            <person name="Van Sluys M.A."/>
            <person name="Ryan R.P."/>
            <person name="Meyer D.F."/>
            <person name="Han S.W."/>
            <person name="Aparna G."/>
            <person name="Rajaram M."/>
            <person name="Delcher A.L."/>
            <person name="Phillippy A.M."/>
            <person name="Puiu D."/>
            <person name="Schatz M.C."/>
            <person name="Shumway M."/>
            <person name="Sommer D.D."/>
            <person name="Trapnell C."/>
            <person name="Benahmed F."/>
            <person name="Dimitrov G."/>
            <person name="Madupu R."/>
            <person name="Radune D."/>
            <person name="Sullivan S."/>
            <person name="Jha G."/>
            <person name="Ishihara H."/>
            <person name="Lee S.W."/>
            <person name="Pandey A."/>
            <person name="Sharma V."/>
            <person name="Sriariyanun M."/>
            <person name="Szurek B."/>
            <person name="Vera-Cruz C.M."/>
            <person name="Dorman K.S."/>
            <person name="Ronald P.C."/>
            <person name="Verdier V."/>
            <person name="Dow J.M."/>
            <person name="Sonti R.V."/>
            <person name="Tsuge S."/>
            <person name="Brendel V.P."/>
            <person name="Rabinowicz P.D."/>
            <person name="Leach J.E."/>
            <person name="White F.F."/>
            <person name="Salzberg S.L."/>
        </authorList>
    </citation>
    <scope>NUCLEOTIDE SEQUENCE [LARGE SCALE GENOMIC DNA]</scope>
    <source>
        <strain evidence="6 7">BLS256</strain>
    </source>
</reference>
<name>G7TDL5_XANOB</name>
<dbReference type="EMBL" id="CP003057">
    <property type="protein sequence ID" value="AEQ97543.1"/>
    <property type="molecule type" value="Genomic_DNA"/>
</dbReference>
<evidence type="ECO:0000256" key="2">
    <source>
        <dbReference type="SAM" id="MobiDB-lite"/>
    </source>
</evidence>
<feature type="domain" description="Teneurin-like YD-shell" evidence="5">
    <location>
        <begin position="572"/>
        <end position="757"/>
    </location>
</feature>
<sequence>MSTAAKHFDPQLGIDIHMYAMPTFPLPTPHIGLVLDPFDYLPFLGATVTVNGVKRATAGTGGLDIHIPLGMWTPQLSMPMGPQFDGEEIFMGSKTVTADGDPFSRLAAPVLDCNLAGLIPPFRINKLKKPFRSLWLPTGINVAIPTNVKVGGPLTISLMAMLFHAAFAGLGALRRSKLGARAADAFKGLRQRVFKNMDSGFLKCKVLRAEPVDIRDGSVSVLHEDFAIPGRLPLTWTRRYSSAHAEQAGVCGHGWQTPGDIRLEIEADGVVLFHDGRGAAVFPQLPDATTSQVREFVDGARLSRDGTDLLVRSKDGMRYRFADLPAAGVAVLPRARSLPIAQVEDACGNHWRFERRDGHLVRVVESGADGVQGRFIEVEARHGRIDRLQLHDPATGLTHPLVAYRYTDGDLVAAEDALGAPRRFVYRQHRLLQHTDRVGLSFYYDYDLQWRVVHSWGDGGLYDYRFAYDDLLRETAVTDSLGHVSLVKFDENRLPLCEIDPLDGVTVFAYDAVGRTVAVTDPEGLCTRFDYDDCGNLLTLTRPDGSTLRQTFDDDDRLIAVADPDGHAWQQRHDARGLLVEQTDPLGATAQYVYDDHGQLRAHTNARGATTRLEYDRYGLLAALIDALGHRSAFAHDALGRRRSQHDPLGHASTYEYDAKGRLVRLRSPGGGEVQCEYDAEDQLVRYVDEAGAQTRLQYVGIGQIGKRLQADGHTVEYRYDSEEQLVAVINQRGERYELKHDALGRIVEEVDYWGQARRYDYDASGRLTATYDPLGQRIAYATDPLGRIVRKTLADVRQPGQQLQEHFVYDRRGQLVELRNPHRSATRRFDALGQLLEEVQDGFRVGYGYDAVGNRVLRETSAGNRVAFGYDLRDQVVSVAINDDAPILIERDALGRATREQLSAQVERRFAYDGRSLLTAQAVLKDAVPLFETHYDYDRAGNLTHRRDSVQGVDEYRYDAIGRLLQHTDPKGKIERFFNDPAGDRLATRVQQVQLRKVVGGDDEQQVQWTREGTYEGVHYVFDRAGDLIRKGSPHGPEPDDLELCWDANHRLAESRKAGQVTHYGYDPLGRRVFKRNPTHTTWFYWDGDALLGEVKYANDDPDAAPIWVGNVANLIEAKRRKEKLAKLHERVREYVYYPGTFVPLALIEKEQCGVSQEVQIATMTSALPVPVPVPESGAKPRLVETHDPDPIRSSIPSASMDKPLPQRTSSAPLGVLASSAPKPAPADVAATPSTMAAATAIKSGKPLSVGGLGTLAGGFALGQDARIKTPAIAGALVDPLTGVANSDKTSVDSEQKPSKLLSLCMRLGDEQSEPAKTPVTGVHVDDIRLSEAVTLVGRAGKISAESGIAQLESHQAIENMSWRPVIYHYHVDVNGCPTRLTDSLGAVAWSVSYAGWGCVAMHHVGLIENNLRFQGQYFDCDTGWSYNRHRYYIPEIGAFSSADPLRMLAGENLYGYALNSLEWADPLGLRPTTGDVPGVANGEFAQWFNNLTPDEFDAIWAQNASTIKNRLRHPGGMHEWLLVSRANVFKRWGVSAEQIWALRSPTKSTGGINPDWNHGRTGSSTAHNEILGIIDSSLTYDDFKRRLNSWANYRLRNGVDDLPEGLRLRGCG</sequence>
<evidence type="ECO:0000313" key="7">
    <source>
        <dbReference type="Proteomes" id="UP000008851"/>
    </source>
</evidence>
<dbReference type="InterPro" id="IPR050708">
    <property type="entry name" value="T6SS_VgrG/RHS"/>
</dbReference>
<evidence type="ECO:0000259" key="4">
    <source>
        <dbReference type="Pfam" id="PF20148"/>
    </source>
</evidence>
<dbReference type="InterPro" id="IPR031325">
    <property type="entry name" value="RHS_repeat"/>
</dbReference>
<dbReference type="CDD" id="cd14740">
    <property type="entry name" value="PAAR_4"/>
    <property type="match status" value="1"/>
</dbReference>
<dbReference type="RefSeq" id="WP_014504262.1">
    <property type="nucleotide sequence ID" value="NC_017267.2"/>
</dbReference>
<keyword evidence="1" id="KW-0677">Repeat</keyword>
<dbReference type="KEGG" id="xor:XOC_3449"/>
<feature type="compositionally biased region" description="Basic and acidic residues" evidence="2">
    <location>
        <begin position="1183"/>
        <end position="1192"/>
    </location>
</feature>
<dbReference type="InterPro" id="IPR022385">
    <property type="entry name" value="Rhs_assc_core"/>
</dbReference>
<dbReference type="PANTHER" id="PTHR32305:SF15">
    <property type="entry name" value="PROTEIN RHSA-RELATED"/>
    <property type="match status" value="1"/>
</dbReference>
<dbReference type="Pfam" id="PF05593">
    <property type="entry name" value="RHS_repeat"/>
    <property type="match status" value="1"/>
</dbReference>
<feature type="domain" description="Teneurin-like YD-shell" evidence="5">
    <location>
        <begin position="804"/>
        <end position="983"/>
    </location>
</feature>
<dbReference type="Pfam" id="PF03527">
    <property type="entry name" value="RHS"/>
    <property type="match status" value="1"/>
</dbReference>
<dbReference type="eggNOG" id="COG3209">
    <property type="taxonomic scope" value="Bacteria"/>
</dbReference>
<dbReference type="Proteomes" id="UP000008851">
    <property type="component" value="Chromosome"/>
</dbReference>
<dbReference type="SUPFAM" id="SSF69304">
    <property type="entry name" value="Tricorn protease N-terminal domain"/>
    <property type="match status" value="1"/>
</dbReference>
<proteinExistence type="predicted"/>
<dbReference type="PRINTS" id="PR00394">
    <property type="entry name" value="RHSPROTEIN"/>
</dbReference>
<dbReference type="HOGENOM" id="CLU_001218_1_6_6"/>
<gene>
    <name evidence="6" type="ORF">XOC_3449</name>
</gene>
<feature type="region of interest" description="Disordered" evidence="2">
    <location>
        <begin position="1173"/>
        <end position="1230"/>
    </location>
</feature>
<feature type="domain" description="DUF6531" evidence="4">
    <location>
        <begin position="210"/>
        <end position="280"/>
    </location>
</feature>
<evidence type="ECO:0000256" key="1">
    <source>
        <dbReference type="ARBA" id="ARBA00022737"/>
    </source>
</evidence>
<accession>G7TDL5</accession>
<dbReference type="InterPro" id="IPR001826">
    <property type="entry name" value="RHS"/>
</dbReference>
<evidence type="ECO:0000313" key="6">
    <source>
        <dbReference type="EMBL" id="AEQ97543.1"/>
    </source>
</evidence>
<feature type="domain" description="RHS protein conserved region" evidence="3">
    <location>
        <begin position="1368"/>
        <end position="1402"/>
    </location>
</feature>
<dbReference type="Pfam" id="PF20148">
    <property type="entry name" value="DUF6531"/>
    <property type="match status" value="1"/>
</dbReference>
<dbReference type="InterPro" id="IPR056823">
    <property type="entry name" value="TEN-like_YD-shell"/>
</dbReference>
<dbReference type="Pfam" id="PF25023">
    <property type="entry name" value="TEN_YD-shell"/>
    <property type="match status" value="2"/>
</dbReference>
<evidence type="ECO:0000259" key="5">
    <source>
        <dbReference type="Pfam" id="PF25023"/>
    </source>
</evidence>
<dbReference type="NCBIfam" id="TIGR03696">
    <property type="entry name" value="Rhs_assc_core"/>
    <property type="match status" value="1"/>
</dbReference>
<dbReference type="InterPro" id="IPR045351">
    <property type="entry name" value="DUF6531"/>
</dbReference>